<sequence>MATRDEQAMEFLLQSDQSDVEFWQSTGAKLAKRIGTQVLRLVERRLIYAASMSVEEAVSLYRDGDEVHGALKDSEDLYLVSMNMSADMTSILYPIQTYTGAGTKTIEYYKATTTKDGSADLKVQV</sequence>
<accession>A0A1Q9BWP0</accession>
<reference evidence="1 2" key="1">
    <citation type="submission" date="2016-02" db="EMBL/GenBank/DDBJ databases">
        <title>Genome analysis of coral dinoflagellate symbionts highlights evolutionary adaptations to a symbiotic lifestyle.</title>
        <authorList>
            <person name="Aranda M."/>
            <person name="Li Y."/>
            <person name="Liew Y.J."/>
            <person name="Baumgarten S."/>
            <person name="Simakov O."/>
            <person name="Wilson M."/>
            <person name="Piel J."/>
            <person name="Ashoor H."/>
            <person name="Bougouffa S."/>
            <person name="Bajic V.B."/>
            <person name="Ryu T."/>
            <person name="Ravasi T."/>
            <person name="Bayer T."/>
            <person name="Micklem G."/>
            <person name="Kim H."/>
            <person name="Bhak J."/>
            <person name="Lajeunesse T.C."/>
            <person name="Voolstra C.R."/>
        </authorList>
    </citation>
    <scope>NUCLEOTIDE SEQUENCE [LARGE SCALE GENOMIC DNA]</scope>
    <source>
        <strain evidence="1 2">CCMP2467</strain>
    </source>
</reference>
<evidence type="ECO:0000313" key="2">
    <source>
        <dbReference type="Proteomes" id="UP000186817"/>
    </source>
</evidence>
<dbReference type="AlphaFoldDB" id="A0A1Q9BWP0"/>
<dbReference type="EMBL" id="LSRX01002777">
    <property type="protein sequence ID" value="OLP75118.1"/>
    <property type="molecule type" value="Genomic_DNA"/>
</dbReference>
<gene>
    <name evidence="1" type="ORF">AK812_SmicGene45136</name>
</gene>
<comment type="caution">
    <text evidence="1">The sequence shown here is derived from an EMBL/GenBank/DDBJ whole genome shotgun (WGS) entry which is preliminary data.</text>
</comment>
<keyword evidence="2" id="KW-1185">Reference proteome</keyword>
<name>A0A1Q9BWP0_SYMMI</name>
<organism evidence="1 2">
    <name type="scientific">Symbiodinium microadriaticum</name>
    <name type="common">Dinoflagellate</name>
    <name type="synonym">Zooxanthella microadriatica</name>
    <dbReference type="NCBI Taxonomy" id="2951"/>
    <lineage>
        <taxon>Eukaryota</taxon>
        <taxon>Sar</taxon>
        <taxon>Alveolata</taxon>
        <taxon>Dinophyceae</taxon>
        <taxon>Suessiales</taxon>
        <taxon>Symbiodiniaceae</taxon>
        <taxon>Symbiodinium</taxon>
    </lineage>
</organism>
<dbReference type="Proteomes" id="UP000186817">
    <property type="component" value="Unassembled WGS sequence"/>
</dbReference>
<proteinExistence type="predicted"/>
<evidence type="ECO:0000313" key="1">
    <source>
        <dbReference type="EMBL" id="OLP75118.1"/>
    </source>
</evidence>
<protein>
    <submittedName>
        <fullName evidence="1">Uncharacterized protein</fullName>
    </submittedName>
</protein>